<name>A0A974SEJ2_9BACL</name>
<dbReference type="EMBL" id="CP068595">
    <property type="protein sequence ID" value="QQZ61465.1"/>
    <property type="molecule type" value="Genomic_DNA"/>
</dbReference>
<accession>A0A974SEJ2</accession>
<feature type="signal peptide" evidence="1">
    <location>
        <begin position="1"/>
        <end position="23"/>
    </location>
</feature>
<gene>
    <name evidence="2" type="ORF">JI735_01350</name>
</gene>
<evidence type="ECO:0000313" key="2">
    <source>
        <dbReference type="EMBL" id="QQZ61465.1"/>
    </source>
</evidence>
<proteinExistence type="predicted"/>
<dbReference type="RefSeq" id="WP_039832784.1">
    <property type="nucleotide sequence ID" value="NZ_CP068595.1"/>
</dbReference>
<organism evidence="2 3">
    <name type="scientific">Paenibacillus sonchi</name>
    <dbReference type="NCBI Taxonomy" id="373687"/>
    <lineage>
        <taxon>Bacteria</taxon>
        <taxon>Bacillati</taxon>
        <taxon>Bacillota</taxon>
        <taxon>Bacilli</taxon>
        <taxon>Bacillales</taxon>
        <taxon>Paenibacillaceae</taxon>
        <taxon>Paenibacillus</taxon>
        <taxon>Paenibacillus sonchi group</taxon>
    </lineage>
</organism>
<evidence type="ECO:0000256" key="1">
    <source>
        <dbReference type="SAM" id="SignalP"/>
    </source>
</evidence>
<sequence>MKKIILSLMTVVLFMSLAPNAFAEETSDVTSNEVVLSNEQIQSKLSEFSQKYELNEPFSPEDAAFVKKYATPVNTDLTTFSLPWGEGNHFFGYGLGNYSALRTEGYVKVDIGIVNNTVSVNMNTSDTNQTYHEKVGNSLKFTGFGIVGSDGVGIVADFTLEGENSNANFHKFLDERSFLASVAYYQAVPLGFVKDAQSSQKISVSFN</sequence>
<protein>
    <submittedName>
        <fullName evidence="2">Uncharacterized protein</fullName>
    </submittedName>
</protein>
<dbReference type="AlphaFoldDB" id="A0A974SEJ2"/>
<feature type="chain" id="PRO_5037859468" evidence="1">
    <location>
        <begin position="24"/>
        <end position="207"/>
    </location>
</feature>
<dbReference type="KEGG" id="pson:JI735_01350"/>
<evidence type="ECO:0000313" key="3">
    <source>
        <dbReference type="Proteomes" id="UP000595841"/>
    </source>
</evidence>
<reference evidence="2 3" key="1">
    <citation type="submission" date="2021-01" db="EMBL/GenBank/DDBJ databases">
        <title>Whole genome sequence of Paenibacillus sonchi LMG 24727 for comparative genomics.</title>
        <authorList>
            <person name="Lee G."/>
            <person name="Kim M.-J."/>
            <person name="Lim K."/>
            <person name="Shin J.-H."/>
        </authorList>
    </citation>
    <scope>NUCLEOTIDE SEQUENCE [LARGE SCALE GENOMIC DNA]</scope>
    <source>
        <strain evidence="2 3">LMG 24727</strain>
    </source>
</reference>
<keyword evidence="1" id="KW-0732">Signal</keyword>
<keyword evidence="3" id="KW-1185">Reference proteome</keyword>
<dbReference type="Proteomes" id="UP000595841">
    <property type="component" value="Chromosome"/>
</dbReference>